<keyword evidence="3" id="KW-1185">Reference proteome</keyword>
<gene>
    <name evidence="2" type="ORF">TresaDRAFT_1715</name>
</gene>
<reference evidence="2 3" key="1">
    <citation type="submission" date="2011-09" db="EMBL/GenBank/DDBJ databases">
        <title>The draft genome of Treponema saccharophilum DSM 2985.</title>
        <authorList>
            <consortium name="US DOE Joint Genome Institute (JGI-PGF)"/>
            <person name="Lucas S."/>
            <person name="Copeland A."/>
            <person name="Lapidus A."/>
            <person name="Glavina del Rio T."/>
            <person name="Dalin E."/>
            <person name="Tice H."/>
            <person name="Bruce D."/>
            <person name="Goodwin L."/>
            <person name="Pitluck S."/>
            <person name="Peters L."/>
            <person name="Kyrpides N."/>
            <person name="Mavromatis K."/>
            <person name="Ivanova N."/>
            <person name="Markowitz V."/>
            <person name="Cheng J.-F."/>
            <person name="Hugenholtz P."/>
            <person name="Woyke T."/>
            <person name="Wu D."/>
            <person name="Gronow S."/>
            <person name="Wellnitz S."/>
            <person name="Brambilla E."/>
            <person name="Klenk H.-P."/>
            <person name="Eisen J.A."/>
        </authorList>
    </citation>
    <scope>NUCLEOTIDE SEQUENCE [LARGE SCALE GENOMIC DNA]</scope>
    <source>
        <strain evidence="2 3">DSM 2985</strain>
    </source>
</reference>
<proteinExistence type="predicted"/>
<name>H7EK76_9SPIR</name>
<organism evidence="2 3">
    <name type="scientific">Treponema saccharophilum DSM 2985</name>
    <dbReference type="NCBI Taxonomy" id="907348"/>
    <lineage>
        <taxon>Bacteria</taxon>
        <taxon>Pseudomonadati</taxon>
        <taxon>Spirochaetota</taxon>
        <taxon>Spirochaetia</taxon>
        <taxon>Spirochaetales</taxon>
        <taxon>Treponemataceae</taxon>
        <taxon>Treponema</taxon>
    </lineage>
</organism>
<dbReference type="AlphaFoldDB" id="H7EK76"/>
<dbReference type="eggNOG" id="COG2885">
    <property type="taxonomic scope" value="Bacteria"/>
</dbReference>
<feature type="chain" id="PRO_5003610205" evidence="1">
    <location>
        <begin position="20"/>
        <end position="361"/>
    </location>
</feature>
<dbReference type="Proteomes" id="UP000003571">
    <property type="component" value="Unassembled WGS sequence"/>
</dbReference>
<comment type="caution">
    <text evidence="2">The sequence shown here is derived from an EMBL/GenBank/DDBJ whole genome shotgun (WGS) entry which is preliminary data.</text>
</comment>
<dbReference type="Gene3D" id="2.40.160.60">
    <property type="entry name" value="Outer membrane protein transport protein (OMPP1/FadL/TodX)"/>
    <property type="match status" value="1"/>
</dbReference>
<accession>H7EK76</accession>
<protein>
    <submittedName>
        <fullName evidence="2">OmpA family protein</fullName>
    </submittedName>
</protein>
<sequence>MKKLAAAAAALLFGAGAFAYNPPAGGQNILKITSPELLTGANSTAGGPLFITTPDSVVNNPAITGFNQRNTLDLAGTLLFDSEDDEHSLGGAFSIGLSMATRWCVPTFLVQGIFVPYERMQLGNSINFTAGYARDITDELAIGASANIGLFYGYGTDWTASASLGALYRLGDVSFLRDVRFGFALANLGKMYTETEVLGIADIGDFSGEKLSDAEKSKNGMWPGIATPRFGVAAKLLDHEKFKLGLSLDLSAPGFQDFVGDVGLQIDALNFVRLSSSWEYDLREFSNDCKNILPSVGLSFHFMIKAKGAYLSKNGWEQSEMTAGAAWKRLYEDVDAVSAGVVVDLGLNDEEAPEIIMWGDE</sequence>
<dbReference type="OrthoDB" id="357252at2"/>
<feature type="signal peptide" evidence="1">
    <location>
        <begin position="1"/>
        <end position="19"/>
    </location>
</feature>
<dbReference type="PATRIC" id="fig|907348.3.peg.1284"/>
<dbReference type="RefSeq" id="WP_002703902.1">
    <property type="nucleotide sequence ID" value="NZ_AGRW01000044.1"/>
</dbReference>
<dbReference type="STRING" id="907348.TresaDRAFT_1715"/>
<keyword evidence="1" id="KW-0732">Signal</keyword>
<dbReference type="EMBL" id="AGRW01000044">
    <property type="protein sequence ID" value="EIC01963.1"/>
    <property type="molecule type" value="Genomic_DNA"/>
</dbReference>
<evidence type="ECO:0000313" key="3">
    <source>
        <dbReference type="Proteomes" id="UP000003571"/>
    </source>
</evidence>
<evidence type="ECO:0000256" key="1">
    <source>
        <dbReference type="SAM" id="SignalP"/>
    </source>
</evidence>
<evidence type="ECO:0000313" key="2">
    <source>
        <dbReference type="EMBL" id="EIC01963.1"/>
    </source>
</evidence>